<keyword evidence="5" id="KW-0862">Zinc</keyword>
<keyword evidence="10" id="KW-1185">Reference proteome</keyword>
<evidence type="ECO:0000259" key="7">
    <source>
        <dbReference type="PROSITE" id="PS50102"/>
    </source>
</evidence>
<dbReference type="PANTHER" id="PTHR14398:SF0">
    <property type="entry name" value="ZINC FINGER PROTEIN SWM"/>
    <property type="match status" value="1"/>
</dbReference>
<evidence type="ECO:0000256" key="4">
    <source>
        <dbReference type="PROSITE-ProRule" id="PRU00176"/>
    </source>
</evidence>
<dbReference type="Pfam" id="PF14605">
    <property type="entry name" value="Nup35_RRM_2"/>
    <property type="match status" value="1"/>
</dbReference>
<dbReference type="FunFam" id="1.20.1390.10:FF:000007">
    <property type="entry name" value="CCCH zinc finger and RRM domain protein"/>
    <property type="match status" value="1"/>
</dbReference>
<keyword evidence="5" id="KW-0863">Zinc-finger</keyword>
<dbReference type="InterPro" id="IPR012677">
    <property type="entry name" value="Nucleotide-bd_a/b_plait_sf"/>
</dbReference>
<feature type="compositionally biased region" description="Low complexity" evidence="6">
    <location>
        <begin position="665"/>
        <end position="678"/>
    </location>
</feature>
<protein>
    <recommendedName>
        <fullName evidence="11">CCCH zinc finger and RRM domain protein</fullName>
    </recommendedName>
</protein>
<evidence type="ECO:0000256" key="2">
    <source>
        <dbReference type="ARBA" id="ARBA00022884"/>
    </source>
</evidence>
<gene>
    <name evidence="9" type="ORF">PHISCL_07084</name>
</gene>
<evidence type="ECO:0000313" key="10">
    <source>
        <dbReference type="Proteomes" id="UP000266188"/>
    </source>
</evidence>
<dbReference type="SMART" id="SM00360">
    <property type="entry name" value="RRM"/>
    <property type="match status" value="1"/>
</dbReference>
<organism evidence="9 10">
    <name type="scientific">Aspergillus sclerotialis</name>
    <dbReference type="NCBI Taxonomy" id="2070753"/>
    <lineage>
        <taxon>Eukaryota</taxon>
        <taxon>Fungi</taxon>
        <taxon>Dikarya</taxon>
        <taxon>Ascomycota</taxon>
        <taxon>Pezizomycotina</taxon>
        <taxon>Eurotiomycetes</taxon>
        <taxon>Eurotiomycetidae</taxon>
        <taxon>Eurotiales</taxon>
        <taxon>Aspergillaceae</taxon>
        <taxon>Aspergillus</taxon>
        <taxon>Aspergillus subgen. Polypaecilum</taxon>
    </lineage>
</organism>
<sequence length="703" mass="77963">MQLSEDQATEVKEWVVKKLEDISDADSDVLADYVLALIRSDAPDDAIRKASVENLEDFLREHTTQFVDELFATFGPKQSPPSQAHFQTQPQLPQDISPSSVPQQPLQFDPSSGPPSDPYGLSMGMPQQSAPDGGNSRKRSFHEGFETNQGNEDVPYNRAYKTPRRGRGGGRGDWMGRDGRAPQGGVNQYPPQVPGFPMMPPPFHPLTQNDPMGAMMALQGMGFPQIPGMPPMPMPPPGQQPDQMGPKSGERCPFYETQGICYLGSTCPYQHGPEAGGATKDDEYDPKTSNIVMDIHRRGDGHMRGSDRGRAFGPNEDTTVTTIVVEQIPEDKLDEATVREFFSQYGEIVDVSLQPRKKLALVTYDTHASAKQAWSSPKVIFDNRFVKVYWYKPNQEKNGDRPPSGEEQTFNREEFEKQQEEAQKAYEEKRKKREETEQAKQALDKQREELLAKQKEEKDKLLQRLGAKDSNGTTSTEAPVAGTGDDANDQTKQLRAKLASLEAEAKSLGIDPNSADTGSYGYRGRGRGYYRGRGGFAPRGRGYDPSYRGAYRGRGAFRGRGGVLRLDNRPKRIAVSGVEFNSEKDEALRQFLIGVGEYESIEPHSEDPSSLVVAFKERYQAEKFMRGPWAIPAVGEVQLSWVPNPPAPAPTPSDAKTGSDEDVTMDTTTTTTQPQQDQLGARKDGNHEVDYDVAEVDDSWGVE</sequence>
<dbReference type="GO" id="GO:0008270">
    <property type="term" value="F:zinc ion binding"/>
    <property type="evidence" value="ECO:0007669"/>
    <property type="project" value="UniProtKB-KW"/>
</dbReference>
<keyword evidence="1" id="KW-0507">mRNA processing</keyword>
<feature type="region of interest" description="Disordered" evidence="6">
    <location>
        <begin position="73"/>
        <end position="183"/>
    </location>
</feature>
<dbReference type="InterPro" id="IPR035979">
    <property type="entry name" value="RBD_domain_sf"/>
</dbReference>
<feature type="zinc finger region" description="C3H1-type" evidence="5">
    <location>
        <begin position="246"/>
        <end position="274"/>
    </location>
</feature>
<evidence type="ECO:0008006" key="11">
    <source>
        <dbReference type="Google" id="ProtNLM"/>
    </source>
</evidence>
<dbReference type="Proteomes" id="UP000266188">
    <property type="component" value="Unassembled WGS sequence"/>
</dbReference>
<dbReference type="OrthoDB" id="443401at2759"/>
<dbReference type="PROSITE" id="PS50103">
    <property type="entry name" value="ZF_C3H1"/>
    <property type="match status" value="1"/>
</dbReference>
<dbReference type="InterPro" id="IPR002483">
    <property type="entry name" value="PWI_dom"/>
</dbReference>
<dbReference type="STRING" id="2070753.A0A3A2ZUA2"/>
<evidence type="ECO:0000256" key="3">
    <source>
        <dbReference type="ARBA" id="ARBA00043866"/>
    </source>
</evidence>
<dbReference type="SUPFAM" id="SSF54928">
    <property type="entry name" value="RNA-binding domain, RBD"/>
    <property type="match status" value="1"/>
</dbReference>
<feature type="compositionally biased region" description="Polar residues" evidence="6">
    <location>
        <begin position="80"/>
        <end position="106"/>
    </location>
</feature>
<keyword evidence="2 4" id="KW-0694">RNA-binding</keyword>
<feature type="region of interest" description="Disordered" evidence="6">
    <location>
        <begin position="456"/>
        <end position="488"/>
    </location>
</feature>
<dbReference type="InterPro" id="IPR036483">
    <property type="entry name" value="PWI_dom_sf"/>
</dbReference>
<evidence type="ECO:0000256" key="1">
    <source>
        <dbReference type="ARBA" id="ARBA00022664"/>
    </source>
</evidence>
<proteinExistence type="predicted"/>
<dbReference type="SUPFAM" id="SSF101233">
    <property type="entry name" value="PWI domain"/>
    <property type="match status" value="1"/>
</dbReference>
<dbReference type="CDD" id="cd12257">
    <property type="entry name" value="RRM1_RBM26_like"/>
    <property type="match status" value="1"/>
</dbReference>
<evidence type="ECO:0000313" key="9">
    <source>
        <dbReference type="EMBL" id="RJE20581.1"/>
    </source>
</evidence>
<dbReference type="FunFam" id="3.30.70.330:FF:000647">
    <property type="entry name" value="CCCH zinc finger and RRM domain protein"/>
    <property type="match status" value="1"/>
</dbReference>
<dbReference type="GO" id="GO:0003723">
    <property type="term" value="F:RNA binding"/>
    <property type="evidence" value="ECO:0007669"/>
    <property type="project" value="UniProtKB-UniRule"/>
</dbReference>
<feature type="region of interest" description="Disordered" evidence="6">
    <location>
        <begin position="394"/>
        <end position="444"/>
    </location>
</feature>
<dbReference type="InterPro" id="IPR045137">
    <property type="entry name" value="RBM26/27"/>
</dbReference>
<comment type="caution">
    <text evidence="9">The sequence shown here is derived from an EMBL/GenBank/DDBJ whole genome shotgun (WGS) entry which is preliminary data.</text>
</comment>
<feature type="region of interest" description="Disordered" evidence="6">
    <location>
        <begin position="642"/>
        <end position="703"/>
    </location>
</feature>
<comment type="function">
    <text evidence="3">May be involved in the turnover of nuclear polyadenylated (pA+) RNA.</text>
</comment>
<evidence type="ECO:0000259" key="8">
    <source>
        <dbReference type="PROSITE" id="PS50103"/>
    </source>
</evidence>
<dbReference type="PROSITE" id="PS50102">
    <property type="entry name" value="RRM"/>
    <property type="match status" value="1"/>
</dbReference>
<reference evidence="10" key="1">
    <citation type="submission" date="2017-02" db="EMBL/GenBank/DDBJ databases">
        <authorList>
            <person name="Tafer H."/>
            <person name="Lopandic K."/>
        </authorList>
    </citation>
    <scope>NUCLEOTIDE SEQUENCE [LARGE SCALE GENOMIC DNA]</scope>
    <source>
        <strain evidence="10">CBS 366.77</strain>
    </source>
</reference>
<dbReference type="InterPro" id="IPR000571">
    <property type="entry name" value="Znf_CCCH"/>
</dbReference>
<dbReference type="InterPro" id="IPR000504">
    <property type="entry name" value="RRM_dom"/>
</dbReference>
<dbReference type="AlphaFoldDB" id="A0A3A2ZUA2"/>
<accession>A0A3A2ZUA2</accession>
<dbReference type="Gene3D" id="1.20.1390.10">
    <property type="entry name" value="PWI domain"/>
    <property type="match status" value="1"/>
</dbReference>
<dbReference type="GO" id="GO:0005634">
    <property type="term" value="C:nucleus"/>
    <property type="evidence" value="ECO:0007669"/>
    <property type="project" value="TreeGrafter"/>
</dbReference>
<evidence type="ECO:0000256" key="5">
    <source>
        <dbReference type="PROSITE-ProRule" id="PRU00723"/>
    </source>
</evidence>
<dbReference type="Pfam" id="PF01480">
    <property type="entry name" value="PWI"/>
    <property type="match status" value="1"/>
</dbReference>
<dbReference type="Gene3D" id="3.30.70.330">
    <property type="match status" value="1"/>
</dbReference>
<dbReference type="PANTHER" id="PTHR14398">
    <property type="entry name" value="RNA RECOGNITION RRM/RNP DOMAIN"/>
    <property type="match status" value="1"/>
</dbReference>
<dbReference type="EMBL" id="MVGC01000294">
    <property type="protein sequence ID" value="RJE20581.1"/>
    <property type="molecule type" value="Genomic_DNA"/>
</dbReference>
<feature type="compositionally biased region" description="Basic and acidic residues" evidence="6">
    <location>
        <begin position="680"/>
        <end position="690"/>
    </location>
</feature>
<keyword evidence="5" id="KW-0479">Metal-binding</keyword>
<feature type="compositionally biased region" description="Acidic residues" evidence="6">
    <location>
        <begin position="691"/>
        <end position="703"/>
    </location>
</feature>
<feature type="domain" description="C3H1-type" evidence="8">
    <location>
        <begin position="246"/>
        <end position="274"/>
    </location>
</feature>
<name>A0A3A2ZUA2_9EURO</name>
<evidence type="ECO:0000256" key="6">
    <source>
        <dbReference type="SAM" id="MobiDB-lite"/>
    </source>
</evidence>
<dbReference type="GO" id="GO:0006397">
    <property type="term" value="P:mRNA processing"/>
    <property type="evidence" value="ECO:0007669"/>
    <property type="project" value="UniProtKB-KW"/>
</dbReference>
<feature type="domain" description="RRM" evidence="7">
    <location>
        <begin position="321"/>
        <end position="393"/>
    </location>
</feature>